<protein>
    <submittedName>
        <fullName evidence="2">Amidohydrolase family protein</fullName>
    </submittedName>
</protein>
<gene>
    <name evidence="2" type="ORF">Q2T52_24310</name>
</gene>
<dbReference type="Gene3D" id="3.20.20.140">
    <property type="entry name" value="Metal-dependent hydrolases"/>
    <property type="match status" value="1"/>
</dbReference>
<proteinExistence type="predicted"/>
<sequence>MLVRTLSGKPPKTKLPEGAIDTQMHAYLPGFPALPGGPDLPGGDLPIPAQYRQLMEWLGIARVVVTQGNAHQRNNDNLVACLKEFGDIARGVAAVGPDATQTELDTLQEAGVVGLRIMDLPGGGTNLTHLEAIDRMASERGWMVAVQFDGSNILDHEPRLTRLRSRWVFDHHGKFFSGVTPESEEIAALKRLINTGRCWFKFAGVYESSKAGGPDFEDVAAVAREIAAYAPERIVWGTNWPHNLARRQEDYPDDAALTDTVLAWLNGEAGLKRALVDNPEELYGFSA</sequence>
<feature type="domain" description="Amidohydrolase-related" evidence="1">
    <location>
        <begin position="20"/>
        <end position="285"/>
    </location>
</feature>
<keyword evidence="3" id="KW-1185">Reference proteome</keyword>
<dbReference type="InterPro" id="IPR052358">
    <property type="entry name" value="Aro_Compnd_Degr_Hydrolases"/>
</dbReference>
<reference evidence="2" key="1">
    <citation type="journal article" date="2015" name="Int. J. Syst. Evol. Microbiol.">
        <title>Rhizobium oryzicola sp. nov., potential plant-growth-promoting endophytic bacteria isolated from rice roots.</title>
        <authorList>
            <person name="Zhang X.X."/>
            <person name="Gao J.S."/>
            <person name="Cao Y.H."/>
            <person name="Sheirdil R.A."/>
            <person name="Wang X.C."/>
            <person name="Zhang L."/>
        </authorList>
    </citation>
    <scope>NUCLEOTIDE SEQUENCE</scope>
    <source>
        <strain evidence="2">05753</strain>
    </source>
</reference>
<evidence type="ECO:0000313" key="2">
    <source>
        <dbReference type="EMBL" id="MDO1585227.1"/>
    </source>
</evidence>
<dbReference type="PANTHER" id="PTHR35563">
    <property type="entry name" value="BARREL METAL-DEPENDENT HYDROLASE, PUTATIVE (AFU_ORTHOLOGUE AFUA_1G16240)-RELATED"/>
    <property type="match status" value="1"/>
</dbReference>
<reference evidence="2" key="2">
    <citation type="submission" date="2023-07" db="EMBL/GenBank/DDBJ databases">
        <authorList>
            <person name="Sun H."/>
        </authorList>
    </citation>
    <scope>NUCLEOTIDE SEQUENCE</scope>
    <source>
        <strain evidence="2">05753</strain>
    </source>
</reference>
<dbReference type="EMBL" id="JAUKWQ010000013">
    <property type="protein sequence ID" value="MDO1585227.1"/>
    <property type="molecule type" value="Genomic_DNA"/>
</dbReference>
<name>A0ABT8T3D1_9HYPH</name>
<dbReference type="InterPro" id="IPR006680">
    <property type="entry name" value="Amidohydro-rel"/>
</dbReference>
<dbReference type="RefSeq" id="WP_302079510.1">
    <property type="nucleotide sequence ID" value="NZ_JAUKWQ010000013.1"/>
</dbReference>
<evidence type="ECO:0000259" key="1">
    <source>
        <dbReference type="Pfam" id="PF04909"/>
    </source>
</evidence>
<dbReference type="SUPFAM" id="SSF51556">
    <property type="entry name" value="Metallo-dependent hydrolases"/>
    <property type="match status" value="1"/>
</dbReference>
<dbReference type="InterPro" id="IPR032466">
    <property type="entry name" value="Metal_Hydrolase"/>
</dbReference>
<dbReference type="Pfam" id="PF04909">
    <property type="entry name" value="Amidohydro_2"/>
    <property type="match status" value="1"/>
</dbReference>
<accession>A0ABT8T3D1</accession>
<dbReference type="PANTHER" id="PTHR35563:SF2">
    <property type="entry name" value="BARREL METAL-DEPENDENT HYDROLASE, PUTATIVE (AFU_ORTHOLOGUE AFUA_1G16240)-RELATED"/>
    <property type="match status" value="1"/>
</dbReference>
<dbReference type="Proteomes" id="UP001169006">
    <property type="component" value="Unassembled WGS sequence"/>
</dbReference>
<evidence type="ECO:0000313" key="3">
    <source>
        <dbReference type="Proteomes" id="UP001169006"/>
    </source>
</evidence>
<comment type="caution">
    <text evidence="2">The sequence shown here is derived from an EMBL/GenBank/DDBJ whole genome shotgun (WGS) entry which is preliminary data.</text>
</comment>
<organism evidence="2 3">
    <name type="scientific">Rhizobium oryzicola</name>
    <dbReference type="NCBI Taxonomy" id="1232668"/>
    <lineage>
        <taxon>Bacteria</taxon>
        <taxon>Pseudomonadati</taxon>
        <taxon>Pseudomonadota</taxon>
        <taxon>Alphaproteobacteria</taxon>
        <taxon>Hyphomicrobiales</taxon>
        <taxon>Rhizobiaceae</taxon>
        <taxon>Rhizobium/Agrobacterium group</taxon>
        <taxon>Rhizobium</taxon>
    </lineage>
</organism>